<dbReference type="Gene3D" id="3.90.1170.10">
    <property type="entry name" value="Ribosomal protein L10e/L16"/>
    <property type="match status" value="1"/>
</dbReference>
<comment type="caution">
    <text evidence="5">The sequence shown here is derived from an EMBL/GenBank/DDBJ whole genome shotgun (WGS) entry which is preliminary data.</text>
</comment>
<name>A0A4V5P645_MONMO</name>
<organism evidence="5 6">
    <name type="scientific">Monodon monoceros</name>
    <name type="common">Narwhal</name>
    <name type="synonym">Ceratodon monodon</name>
    <dbReference type="NCBI Taxonomy" id="40151"/>
    <lineage>
        <taxon>Eukaryota</taxon>
        <taxon>Metazoa</taxon>
        <taxon>Chordata</taxon>
        <taxon>Craniata</taxon>
        <taxon>Vertebrata</taxon>
        <taxon>Euteleostomi</taxon>
        <taxon>Mammalia</taxon>
        <taxon>Eutheria</taxon>
        <taxon>Laurasiatheria</taxon>
        <taxon>Artiodactyla</taxon>
        <taxon>Whippomorpha</taxon>
        <taxon>Cetacea</taxon>
        <taxon>Odontoceti</taxon>
        <taxon>Monodontidae</taxon>
        <taxon>Monodon</taxon>
    </lineage>
</organism>
<evidence type="ECO:0000313" key="5">
    <source>
        <dbReference type="EMBL" id="TKC35230.1"/>
    </source>
</evidence>
<sequence>MPLSFQDTSYDDGDDKDDGKEKKGLQTGMRSAFGRPQGTVVRVHIGQVIMSSCTKLQNKEHMIEALDKVEFKFPGYQKIYISKKWEFTKFNVDGFENMVAENRLILDGCGVKYIPSRGPLDTWPALHSRELWQDKNQGSGLQERTPEDLNPNVNPRCPVTEHPPTLGYNRPWRHPPGPSLDFLDCRQQDPTPIWK</sequence>
<dbReference type="Gene3D" id="3.30.60.300">
    <property type="match status" value="1"/>
</dbReference>
<feature type="region of interest" description="Disordered" evidence="4">
    <location>
        <begin position="1"/>
        <end position="32"/>
    </location>
</feature>
<dbReference type="Proteomes" id="UP000308365">
    <property type="component" value="Unassembled WGS sequence"/>
</dbReference>
<comment type="similarity">
    <text evidence="1">Belongs to the universal ribosomal protein uL16 family.</text>
</comment>
<dbReference type="GO" id="GO:0005840">
    <property type="term" value="C:ribosome"/>
    <property type="evidence" value="ECO:0007669"/>
    <property type="project" value="UniProtKB-KW"/>
</dbReference>
<reference evidence="6" key="1">
    <citation type="journal article" date="2019" name="IScience">
        <title>Narwhal Genome Reveals Long-Term Low Genetic Diversity despite Current Large Abundance Size.</title>
        <authorList>
            <person name="Westbury M.V."/>
            <person name="Petersen B."/>
            <person name="Garde E."/>
            <person name="Heide-Jorgensen M.P."/>
            <person name="Lorenzen E.D."/>
        </authorList>
    </citation>
    <scope>NUCLEOTIDE SEQUENCE [LARGE SCALE GENOMIC DNA]</scope>
</reference>
<evidence type="ECO:0000256" key="1">
    <source>
        <dbReference type="ARBA" id="ARBA00008931"/>
    </source>
</evidence>
<dbReference type="AlphaFoldDB" id="A0A4V5P645"/>
<dbReference type="GO" id="GO:0003735">
    <property type="term" value="F:structural constituent of ribosome"/>
    <property type="evidence" value="ECO:0007669"/>
    <property type="project" value="InterPro"/>
</dbReference>
<accession>A0A4V5P645</accession>
<dbReference type="InterPro" id="IPR036920">
    <property type="entry name" value="Ribosomal_uL16_sf"/>
</dbReference>
<keyword evidence="3" id="KW-0687">Ribonucleoprotein</keyword>
<evidence type="ECO:0000313" key="6">
    <source>
        <dbReference type="Proteomes" id="UP000308365"/>
    </source>
</evidence>
<evidence type="ECO:0000256" key="3">
    <source>
        <dbReference type="ARBA" id="ARBA00023274"/>
    </source>
</evidence>
<dbReference type="InterPro" id="IPR001197">
    <property type="entry name" value="Ribosomal_uL16_euk_arch"/>
</dbReference>
<dbReference type="InterPro" id="IPR047873">
    <property type="entry name" value="Ribosomal_uL16"/>
</dbReference>
<evidence type="ECO:0000256" key="2">
    <source>
        <dbReference type="ARBA" id="ARBA00022980"/>
    </source>
</evidence>
<dbReference type="Pfam" id="PF00252">
    <property type="entry name" value="Ribosomal_L16"/>
    <property type="match status" value="1"/>
</dbReference>
<keyword evidence="2" id="KW-0689">Ribosomal protein</keyword>
<evidence type="ECO:0000256" key="4">
    <source>
        <dbReference type="SAM" id="MobiDB-lite"/>
    </source>
</evidence>
<dbReference type="GO" id="GO:1990904">
    <property type="term" value="C:ribonucleoprotein complex"/>
    <property type="evidence" value="ECO:0007669"/>
    <property type="project" value="UniProtKB-KW"/>
</dbReference>
<dbReference type="FunFam" id="3.30.60.300:FF:000001">
    <property type="entry name" value="60S ribosomal protein L10"/>
    <property type="match status" value="1"/>
</dbReference>
<protein>
    <submittedName>
        <fullName evidence="5">Uncharacterized protein</fullName>
    </submittedName>
</protein>
<proteinExistence type="inferred from homology"/>
<gene>
    <name evidence="5" type="ORF">EI555_009387</name>
</gene>
<dbReference type="EMBL" id="RWIC01001591">
    <property type="protein sequence ID" value="TKC35230.1"/>
    <property type="molecule type" value="Genomic_DNA"/>
</dbReference>
<dbReference type="PANTHER" id="PTHR11726">
    <property type="entry name" value="60S RIBOSOMAL PROTEIN L10"/>
    <property type="match status" value="1"/>
</dbReference>
<dbReference type="SUPFAM" id="SSF54686">
    <property type="entry name" value="Ribosomal protein L16p/L10e"/>
    <property type="match status" value="1"/>
</dbReference>
<dbReference type="GO" id="GO:0006412">
    <property type="term" value="P:translation"/>
    <property type="evidence" value="ECO:0007669"/>
    <property type="project" value="InterPro"/>
</dbReference>